<evidence type="ECO:0000313" key="3">
    <source>
        <dbReference type="Proteomes" id="UP000288805"/>
    </source>
</evidence>
<accession>A0A438DWP6</accession>
<dbReference type="AlphaFoldDB" id="A0A438DWP6"/>
<dbReference type="EMBL" id="QGNW01000090">
    <property type="protein sequence ID" value="RVW98953.1"/>
    <property type="molecule type" value="Genomic_DNA"/>
</dbReference>
<dbReference type="Proteomes" id="UP000288805">
    <property type="component" value="Unassembled WGS sequence"/>
</dbReference>
<dbReference type="PANTHER" id="PTHR33735">
    <property type="entry name" value="EXPRESSED PROTEIN"/>
    <property type="match status" value="1"/>
</dbReference>
<protein>
    <submittedName>
        <fullName evidence="1">Uncharacterized protein</fullName>
    </submittedName>
</protein>
<dbReference type="EMBL" id="QGNW01001469">
    <property type="protein sequence ID" value="RVW39899.1"/>
    <property type="molecule type" value="Genomic_DNA"/>
</dbReference>
<organism evidence="1 3">
    <name type="scientific">Vitis vinifera</name>
    <name type="common">Grape</name>
    <dbReference type="NCBI Taxonomy" id="29760"/>
    <lineage>
        <taxon>Eukaryota</taxon>
        <taxon>Viridiplantae</taxon>
        <taxon>Streptophyta</taxon>
        <taxon>Embryophyta</taxon>
        <taxon>Tracheophyta</taxon>
        <taxon>Spermatophyta</taxon>
        <taxon>Magnoliopsida</taxon>
        <taxon>eudicotyledons</taxon>
        <taxon>Gunneridae</taxon>
        <taxon>Pentapetalae</taxon>
        <taxon>rosids</taxon>
        <taxon>Vitales</taxon>
        <taxon>Vitaceae</taxon>
        <taxon>Viteae</taxon>
        <taxon>Vitis</taxon>
    </lineage>
</organism>
<sequence length="204" mass="22284">MIELLYLYRSCSGNPSHVHGSNLPVAKLRSGYSIHKGLRSISANSSGFCRASHTNMAKDGKEKVQPATLPAASAWSIFPSWAKVLAGSILSLLLPFLKWDKLMRIEGEAEIVVGEVEKVAKVVEKVATVTEKVSGDVANILPDKSKLKDAALLVEHISKVTAEDAELTEHFIQKVDVLKQDVQDLERMVEPIIHNISEKESSGT</sequence>
<proteinExistence type="predicted"/>
<gene>
    <name evidence="2" type="ORF">CK203_033841</name>
    <name evidence="1" type="ORF">CK203_083174</name>
</gene>
<name>A0A438DWP6_VITVI</name>
<dbReference type="PANTHER" id="PTHR33735:SF10">
    <property type="entry name" value="EXPRESSED PROTEIN"/>
    <property type="match status" value="1"/>
</dbReference>
<comment type="caution">
    <text evidence="1">The sequence shown here is derived from an EMBL/GenBank/DDBJ whole genome shotgun (WGS) entry which is preliminary data.</text>
</comment>
<evidence type="ECO:0000313" key="1">
    <source>
        <dbReference type="EMBL" id="RVW39899.1"/>
    </source>
</evidence>
<reference evidence="1 3" key="1">
    <citation type="journal article" date="2018" name="PLoS Genet.">
        <title>Population sequencing reveals clonal diversity and ancestral inbreeding in the grapevine cultivar Chardonnay.</title>
        <authorList>
            <person name="Roach M.J."/>
            <person name="Johnson D.L."/>
            <person name="Bohlmann J."/>
            <person name="van Vuuren H.J."/>
            <person name="Jones S.J."/>
            <person name="Pretorius I.S."/>
            <person name="Schmidt S.A."/>
            <person name="Borneman A.R."/>
        </authorList>
    </citation>
    <scope>NUCLEOTIDE SEQUENCE [LARGE SCALE GENOMIC DNA]</scope>
    <source>
        <strain evidence="3">cv. Chardonnay</strain>
        <strain evidence="1">I10V1</strain>
        <tissue evidence="1">Leaf</tissue>
    </source>
</reference>
<evidence type="ECO:0000313" key="2">
    <source>
        <dbReference type="EMBL" id="RVW98953.1"/>
    </source>
</evidence>